<dbReference type="SUPFAM" id="SSF54427">
    <property type="entry name" value="NTF2-like"/>
    <property type="match status" value="1"/>
</dbReference>
<dbReference type="EMBL" id="WEGH01000001">
    <property type="protein sequence ID" value="MQY02383.1"/>
    <property type="molecule type" value="Genomic_DNA"/>
</dbReference>
<accession>A0A7K0BMJ4</accession>
<evidence type="ECO:0000313" key="3">
    <source>
        <dbReference type="Proteomes" id="UP000487268"/>
    </source>
</evidence>
<dbReference type="OrthoDB" id="884581at2"/>
<dbReference type="RefSeq" id="WP_153530586.1">
    <property type="nucleotide sequence ID" value="NZ_WEGH01000001.1"/>
</dbReference>
<dbReference type="Proteomes" id="UP000487268">
    <property type="component" value="Unassembled WGS sequence"/>
</dbReference>
<organism evidence="2 3">
    <name type="scientific">Actinomadura macrotermitis</name>
    <dbReference type="NCBI Taxonomy" id="2585200"/>
    <lineage>
        <taxon>Bacteria</taxon>
        <taxon>Bacillati</taxon>
        <taxon>Actinomycetota</taxon>
        <taxon>Actinomycetes</taxon>
        <taxon>Streptosporangiales</taxon>
        <taxon>Thermomonosporaceae</taxon>
        <taxon>Actinomadura</taxon>
    </lineage>
</organism>
<comment type="caution">
    <text evidence="2">The sequence shown here is derived from an EMBL/GenBank/DDBJ whole genome shotgun (WGS) entry which is preliminary data.</text>
</comment>
<dbReference type="Gene3D" id="3.10.450.50">
    <property type="match status" value="1"/>
</dbReference>
<sequence>MSEDQVRAVTERWAQAERASDAAAMGELLDADFRGVGPFGFVLDRQQWLDRYEGGLTITAFEWQDPQVRVFGDSAIVIGTQDQKASYQGRPSDGRFRGTQVLVRRGDEWLIAGLHLSPQRQP</sequence>
<gene>
    <name evidence="2" type="ORF">ACRB68_04130</name>
</gene>
<proteinExistence type="predicted"/>
<dbReference type="AlphaFoldDB" id="A0A7K0BMJ4"/>
<name>A0A7K0BMJ4_9ACTN</name>
<dbReference type="Pfam" id="PF14534">
    <property type="entry name" value="DUF4440"/>
    <property type="match status" value="1"/>
</dbReference>
<dbReference type="InterPro" id="IPR032710">
    <property type="entry name" value="NTF2-like_dom_sf"/>
</dbReference>
<evidence type="ECO:0000313" key="2">
    <source>
        <dbReference type="EMBL" id="MQY02383.1"/>
    </source>
</evidence>
<protein>
    <recommendedName>
        <fullName evidence="1">DUF4440 domain-containing protein</fullName>
    </recommendedName>
</protein>
<reference evidence="2 3" key="1">
    <citation type="submission" date="2019-10" db="EMBL/GenBank/DDBJ databases">
        <title>Actinomadura rubteroloni sp. nov. and Actinomadura macrotermitis sp. nov., isolated from the gut of fungus growing-termite Macrotermes natalensis.</title>
        <authorList>
            <person name="Benndorf R."/>
            <person name="Martin K."/>
            <person name="Kuefner M."/>
            <person name="De Beer W."/>
            <person name="Kaster A.-K."/>
            <person name="Vollmers J."/>
            <person name="Poulsen M."/>
            <person name="Beemelmanns C."/>
        </authorList>
    </citation>
    <scope>NUCLEOTIDE SEQUENCE [LARGE SCALE GENOMIC DNA]</scope>
    <source>
        <strain evidence="2 3">RB68</strain>
    </source>
</reference>
<feature type="domain" description="DUF4440" evidence="1">
    <location>
        <begin position="6"/>
        <end position="111"/>
    </location>
</feature>
<dbReference type="InterPro" id="IPR027843">
    <property type="entry name" value="DUF4440"/>
</dbReference>
<keyword evidence="3" id="KW-1185">Reference proteome</keyword>
<evidence type="ECO:0000259" key="1">
    <source>
        <dbReference type="Pfam" id="PF14534"/>
    </source>
</evidence>